<dbReference type="EMBL" id="HBUF01211936">
    <property type="protein sequence ID" value="CAG6665820.1"/>
    <property type="molecule type" value="Transcribed_RNA"/>
</dbReference>
<organism evidence="2">
    <name type="scientific">Cacopsylla melanoneura</name>
    <dbReference type="NCBI Taxonomy" id="428564"/>
    <lineage>
        <taxon>Eukaryota</taxon>
        <taxon>Metazoa</taxon>
        <taxon>Ecdysozoa</taxon>
        <taxon>Arthropoda</taxon>
        <taxon>Hexapoda</taxon>
        <taxon>Insecta</taxon>
        <taxon>Pterygota</taxon>
        <taxon>Neoptera</taxon>
        <taxon>Paraneoptera</taxon>
        <taxon>Hemiptera</taxon>
        <taxon>Sternorrhyncha</taxon>
        <taxon>Psylloidea</taxon>
        <taxon>Psyllidae</taxon>
        <taxon>Psyllinae</taxon>
        <taxon>Cacopsylla</taxon>
    </lineage>
</organism>
<reference evidence="2" key="1">
    <citation type="submission" date="2021-05" db="EMBL/GenBank/DDBJ databases">
        <authorList>
            <person name="Alioto T."/>
            <person name="Alioto T."/>
            <person name="Gomez Garrido J."/>
        </authorList>
    </citation>
    <scope>NUCLEOTIDE SEQUENCE</scope>
</reference>
<accession>A0A8D8S9U1</accession>
<dbReference type="EMBL" id="HBUF01211937">
    <property type="protein sequence ID" value="CAG6665824.1"/>
    <property type="molecule type" value="Transcribed_RNA"/>
</dbReference>
<evidence type="ECO:0000256" key="1">
    <source>
        <dbReference type="SAM" id="SignalP"/>
    </source>
</evidence>
<feature type="signal peptide" evidence="1">
    <location>
        <begin position="1"/>
        <end position="36"/>
    </location>
</feature>
<keyword evidence="1" id="KW-0732">Signal</keyword>
<proteinExistence type="predicted"/>
<feature type="chain" id="PRO_5036261998" evidence="1">
    <location>
        <begin position="37"/>
        <end position="117"/>
    </location>
</feature>
<protein>
    <submittedName>
        <fullName evidence="2">Uncharacterized protein</fullName>
    </submittedName>
</protein>
<evidence type="ECO:0000313" key="2">
    <source>
        <dbReference type="EMBL" id="CAG6665828.1"/>
    </source>
</evidence>
<name>A0A8D8S9U1_9HEMI</name>
<dbReference type="EMBL" id="HBUF01211939">
    <property type="protein sequence ID" value="CAG6665828.1"/>
    <property type="molecule type" value="Transcribed_RNA"/>
</dbReference>
<sequence length="117" mass="13331">MSRTSPFPIGVQRINMSPFLLMAALILLVCVGMIASKPSDPCEDTTESDRDSWTHGITYVLKSPKGYNTFLEFLKTRTNLKSKVPFLKALKDEWNDDDWVKLEGAYKAFKKVLRKCP</sequence>
<dbReference type="AlphaFoldDB" id="A0A8D8S9U1"/>